<sequence>MHKLSVIGACGSNLPATKRRNLAPPITIFVQKSSGHKDPKQHDGNNRNAAQCLILSLLAQPQFVINSRDSVLDKGDFNAVMDDSEVCGRAADTSISMTEFRTCVRDAGLVQLPSTGCPFTWHNCSEGPRKPVEEVGQNAC</sequence>
<dbReference type="InterPro" id="IPR036691">
    <property type="entry name" value="Endo/exonu/phosph_ase_sf"/>
</dbReference>
<proteinExistence type="predicted"/>
<reference evidence="1" key="1">
    <citation type="submission" date="2020-06" db="EMBL/GenBank/DDBJ databases">
        <authorList>
            <person name="Li T."/>
            <person name="Hu X."/>
            <person name="Zhang T."/>
            <person name="Song X."/>
            <person name="Zhang H."/>
            <person name="Dai N."/>
            <person name="Sheng W."/>
            <person name="Hou X."/>
            <person name="Wei L."/>
        </authorList>
    </citation>
    <scope>NUCLEOTIDE SEQUENCE</scope>
    <source>
        <strain evidence="1">G02</strain>
        <tissue evidence="1">Leaf</tissue>
    </source>
</reference>
<organism evidence="1">
    <name type="scientific">Sesamum radiatum</name>
    <name type="common">Black benniseed</name>
    <dbReference type="NCBI Taxonomy" id="300843"/>
    <lineage>
        <taxon>Eukaryota</taxon>
        <taxon>Viridiplantae</taxon>
        <taxon>Streptophyta</taxon>
        <taxon>Embryophyta</taxon>
        <taxon>Tracheophyta</taxon>
        <taxon>Spermatophyta</taxon>
        <taxon>Magnoliopsida</taxon>
        <taxon>eudicotyledons</taxon>
        <taxon>Gunneridae</taxon>
        <taxon>Pentapetalae</taxon>
        <taxon>asterids</taxon>
        <taxon>lamiids</taxon>
        <taxon>Lamiales</taxon>
        <taxon>Pedaliaceae</taxon>
        <taxon>Sesamum</taxon>
    </lineage>
</organism>
<protein>
    <submittedName>
        <fullName evidence="1">Uncharacterized protein</fullName>
    </submittedName>
</protein>
<comment type="caution">
    <text evidence="1">The sequence shown here is derived from an EMBL/GenBank/DDBJ whole genome shotgun (WGS) entry which is preliminary data.</text>
</comment>
<dbReference type="AlphaFoldDB" id="A0AAW2JCG7"/>
<evidence type="ECO:0000313" key="1">
    <source>
        <dbReference type="EMBL" id="KAL0291248.1"/>
    </source>
</evidence>
<gene>
    <name evidence="1" type="ORF">Sradi_7030500</name>
</gene>
<dbReference type="EMBL" id="JACGWJ010000554">
    <property type="protein sequence ID" value="KAL0291248.1"/>
    <property type="molecule type" value="Genomic_DNA"/>
</dbReference>
<reference evidence="1" key="2">
    <citation type="journal article" date="2024" name="Plant">
        <title>Genomic evolution and insights into agronomic trait innovations of Sesamum species.</title>
        <authorList>
            <person name="Miao H."/>
            <person name="Wang L."/>
            <person name="Qu L."/>
            <person name="Liu H."/>
            <person name="Sun Y."/>
            <person name="Le M."/>
            <person name="Wang Q."/>
            <person name="Wei S."/>
            <person name="Zheng Y."/>
            <person name="Lin W."/>
            <person name="Duan Y."/>
            <person name="Cao H."/>
            <person name="Xiong S."/>
            <person name="Wang X."/>
            <person name="Wei L."/>
            <person name="Li C."/>
            <person name="Ma Q."/>
            <person name="Ju M."/>
            <person name="Zhao R."/>
            <person name="Li G."/>
            <person name="Mu C."/>
            <person name="Tian Q."/>
            <person name="Mei H."/>
            <person name="Zhang T."/>
            <person name="Gao T."/>
            <person name="Zhang H."/>
        </authorList>
    </citation>
    <scope>NUCLEOTIDE SEQUENCE</scope>
    <source>
        <strain evidence="1">G02</strain>
    </source>
</reference>
<name>A0AAW2JCG7_SESRA</name>
<accession>A0AAW2JCG7</accession>
<dbReference type="SUPFAM" id="SSF56219">
    <property type="entry name" value="DNase I-like"/>
    <property type="match status" value="1"/>
</dbReference>